<feature type="domain" description="C2H2-type" evidence="3">
    <location>
        <begin position="135"/>
        <end position="163"/>
    </location>
</feature>
<evidence type="ECO:0000256" key="1">
    <source>
        <dbReference type="ARBA" id="ARBA00004123"/>
    </source>
</evidence>
<dbReference type="PROSITE" id="PS50157">
    <property type="entry name" value="ZINC_FINGER_C2H2_2"/>
    <property type="match status" value="1"/>
</dbReference>
<dbReference type="Gene3D" id="3.30.160.60">
    <property type="entry name" value="Classic Zinc Finger"/>
    <property type="match status" value="1"/>
</dbReference>
<dbReference type="AlphaFoldDB" id="A0A834I421"/>
<dbReference type="InterPro" id="IPR032135">
    <property type="entry name" value="DUF4817"/>
</dbReference>
<proteinExistence type="predicted"/>
<keyword evidence="2" id="KW-0479">Metal-binding</keyword>
<dbReference type="InterPro" id="IPR013087">
    <property type="entry name" value="Znf_C2H2_type"/>
</dbReference>
<evidence type="ECO:0000313" key="4">
    <source>
        <dbReference type="EMBL" id="KAF7273564.1"/>
    </source>
</evidence>
<dbReference type="GO" id="GO:0008270">
    <property type="term" value="F:zinc ion binding"/>
    <property type="evidence" value="ECO:0007669"/>
    <property type="project" value="UniProtKB-KW"/>
</dbReference>
<dbReference type="Proteomes" id="UP000625711">
    <property type="component" value="Unassembled WGS sequence"/>
</dbReference>
<dbReference type="SUPFAM" id="SSF57667">
    <property type="entry name" value="beta-beta-alpha zinc fingers"/>
    <property type="match status" value="1"/>
</dbReference>
<keyword evidence="2" id="KW-0862">Zinc</keyword>
<sequence>MITFYYENECSLVKTLRALRPFYVGRSGPSKSTIQRLVAKFETTGSVNNQPTPVRQRNARSVENIAAVCESVQEKPGQSIPRLAQELGLSQTSTWRILRRDLGQHSDKSLKDNPNIKRVPSRLAKTQVRNGDRPFLCPHCIKTFSRLGNLEHHIKKTHQAAQSDDECSYSIGQVKILNSNSDLLEEPPPVRREDLVLSENKQFDESLSLSRQLTSQPRKCPRLNLTASSDSVQKSFPVQTPENYNITNMPFGDLEYLTKSEDEQCDISSNLIYEDVIEPLVEVKIEPSD</sequence>
<dbReference type="InterPro" id="IPR036236">
    <property type="entry name" value="Znf_C2H2_sf"/>
</dbReference>
<protein>
    <recommendedName>
        <fullName evidence="3">C2H2-type domain-containing protein</fullName>
    </recommendedName>
</protein>
<dbReference type="SUPFAM" id="SSF46689">
    <property type="entry name" value="Homeodomain-like"/>
    <property type="match status" value="1"/>
</dbReference>
<dbReference type="EMBL" id="JAACXV010013370">
    <property type="protein sequence ID" value="KAF7273564.1"/>
    <property type="molecule type" value="Genomic_DNA"/>
</dbReference>
<name>A0A834I421_RHYFE</name>
<comment type="subcellular location">
    <subcellularLocation>
        <location evidence="1">Nucleus</location>
    </subcellularLocation>
</comment>
<dbReference type="PROSITE" id="PS00028">
    <property type="entry name" value="ZINC_FINGER_C2H2_1"/>
    <property type="match status" value="1"/>
</dbReference>
<evidence type="ECO:0000259" key="3">
    <source>
        <dbReference type="PROSITE" id="PS50157"/>
    </source>
</evidence>
<comment type="caution">
    <text evidence="4">The sequence shown here is derived from an EMBL/GenBank/DDBJ whole genome shotgun (WGS) entry which is preliminary data.</text>
</comment>
<evidence type="ECO:0000256" key="2">
    <source>
        <dbReference type="PROSITE-ProRule" id="PRU00042"/>
    </source>
</evidence>
<dbReference type="PANTHER" id="PTHR47326">
    <property type="entry name" value="TRANSPOSABLE ELEMENT TC3 TRANSPOSASE-LIKE PROTEIN"/>
    <property type="match status" value="1"/>
</dbReference>
<evidence type="ECO:0000313" key="5">
    <source>
        <dbReference type="Proteomes" id="UP000625711"/>
    </source>
</evidence>
<dbReference type="InterPro" id="IPR009057">
    <property type="entry name" value="Homeodomain-like_sf"/>
</dbReference>
<keyword evidence="5" id="KW-1185">Reference proteome</keyword>
<organism evidence="4 5">
    <name type="scientific">Rhynchophorus ferrugineus</name>
    <name type="common">Red palm weevil</name>
    <name type="synonym">Curculio ferrugineus</name>
    <dbReference type="NCBI Taxonomy" id="354439"/>
    <lineage>
        <taxon>Eukaryota</taxon>
        <taxon>Metazoa</taxon>
        <taxon>Ecdysozoa</taxon>
        <taxon>Arthropoda</taxon>
        <taxon>Hexapoda</taxon>
        <taxon>Insecta</taxon>
        <taxon>Pterygota</taxon>
        <taxon>Neoptera</taxon>
        <taxon>Endopterygota</taxon>
        <taxon>Coleoptera</taxon>
        <taxon>Polyphaga</taxon>
        <taxon>Cucujiformia</taxon>
        <taxon>Curculionidae</taxon>
        <taxon>Dryophthorinae</taxon>
        <taxon>Rhynchophorus</taxon>
    </lineage>
</organism>
<accession>A0A834I421</accession>
<dbReference type="PANTHER" id="PTHR47326:SF1">
    <property type="entry name" value="HTH PSQ-TYPE DOMAIN-CONTAINING PROTEIN"/>
    <property type="match status" value="1"/>
</dbReference>
<reference evidence="4" key="1">
    <citation type="submission" date="2020-08" db="EMBL/GenBank/DDBJ databases">
        <title>Genome sequencing and assembly of the red palm weevil Rhynchophorus ferrugineus.</title>
        <authorList>
            <person name="Dias G.B."/>
            <person name="Bergman C.M."/>
            <person name="Manee M."/>
        </authorList>
    </citation>
    <scope>NUCLEOTIDE SEQUENCE</scope>
    <source>
        <strain evidence="4">AA-2017</strain>
        <tissue evidence="4">Whole larva</tissue>
    </source>
</reference>
<gene>
    <name evidence="4" type="ORF">GWI33_013726</name>
</gene>
<dbReference type="Pfam" id="PF16087">
    <property type="entry name" value="DUF4817"/>
    <property type="match status" value="1"/>
</dbReference>
<keyword evidence="2" id="KW-0863">Zinc-finger</keyword>
<dbReference type="OrthoDB" id="7994596at2759"/>
<dbReference type="GO" id="GO:0005634">
    <property type="term" value="C:nucleus"/>
    <property type="evidence" value="ECO:0007669"/>
    <property type="project" value="UniProtKB-SubCell"/>
</dbReference>